<feature type="domain" description="HAMP" evidence="6">
    <location>
        <begin position="170"/>
        <end position="222"/>
    </location>
</feature>
<comment type="cofactor">
    <cofactor evidence="1">
        <name>Mg(2+)</name>
        <dbReference type="ChEBI" id="CHEBI:18420"/>
    </cofactor>
</comment>
<dbReference type="SUPFAM" id="SSF158472">
    <property type="entry name" value="HAMP domain-like"/>
    <property type="match status" value="1"/>
</dbReference>
<dbReference type="NCBIfam" id="TIGR00254">
    <property type="entry name" value="GGDEF"/>
    <property type="match status" value="1"/>
</dbReference>
<organism evidence="8 9">
    <name type="scientific">Thiohalobacter thiocyanaticus</name>
    <dbReference type="NCBI Taxonomy" id="585455"/>
    <lineage>
        <taxon>Bacteria</taxon>
        <taxon>Pseudomonadati</taxon>
        <taxon>Pseudomonadota</taxon>
        <taxon>Gammaproteobacteria</taxon>
        <taxon>Thiohalobacterales</taxon>
        <taxon>Thiohalobacteraceae</taxon>
        <taxon>Thiohalobacter</taxon>
    </lineage>
</organism>
<evidence type="ECO:0000256" key="2">
    <source>
        <dbReference type="SAM" id="Phobius"/>
    </source>
</evidence>
<dbReference type="InterPro" id="IPR029787">
    <property type="entry name" value="Nucleotide_cyclase"/>
</dbReference>
<dbReference type="CDD" id="cd01949">
    <property type="entry name" value="GGDEF"/>
    <property type="match status" value="1"/>
</dbReference>
<dbReference type="PROSITE" id="PS50887">
    <property type="entry name" value="GGDEF"/>
    <property type="match status" value="1"/>
</dbReference>
<dbReference type="GO" id="GO:0006355">
    <property type="term" value="P:regulation of DNA-templated transcription"/>
    <property type="evidence" value="ECO:0007669"/>
    <property type="project" value="InterPro"/>
</dbReference>
<dbReference type="InterPro" id="IPR000700">
    <property type="entry name" value="PAS-assoc_C"/>
</dbReference>
<keyword evidence="2" id="KW-1133">Transmembrane helix</keyword>
<dbReference type="InterPro" id="IPR043128">
    <property type="entry name" value="Rev_trsase/Diguanyl_cyclase"/>
</dbReference>
<dbReference type="InterPro" id="IPR052155">
    <property type="entry name" value="Biofilm_reg_signaling"/>
</dbReference>
<dbReference type="PROSITE" id="PS50885">
    <property type="entry name" value="HAMP"/>
    <property type="match status" value="1"/>
</dbReference>
<keyword evidence="2" id="KW-0812">Transmembrane</keyword>
<dbReference type="InterPro" id="IPR035919">
    <property type="entry name" value="EAL_sf"/>
</dbReference>
<dbReference type="FunFam" id="3.30.70.270:FF:000001">
    <property type="entry name" value="Diguanylate cyclase domain protein"/>
    <property type="match status" value="1"/>
</dbReference>
<reference evidence="8 9" key="1">
    <citation type="journal article" date="2010" name="Int. J. Syst. Evol. Microbiol.">
        <title>Thiohalobacter thiocyanaticus gen. nov., sp. nov., a moderately halophilic, sulfur-oxidizing gammaproteobacterium from hypersaline lakes, that utilizes thiocyanate.</title>
        <authorList>
            <person name="Sorokin D.Y."/>
            <person name="Kovaleva O.L."/>
            <person name="Tourova T.P."/>
            <person name="Muyzer G."/>
        </authorList>
    </citation>
    <scope>NUCLEOTIDE SEQUENCE [LARGE SCALE GENOMIC DNA]</scope>
    <source>
        <strain evidence="8 9">Hrh1</strain>
    </source>
</reference>
<dbReference type="Pfam" id="PF00989">
    <property type="entry name" value="PAS"/>
    <property type="match status" value="1"/>
</dbReference>
<dbReference type="RefSeq" id="WP_125180178.1">
    <property type="nucleotide sequence ID" value="NZ_QZMU01000001.1"/>
</dbReference>
<dbReference type="CDD" id="cd01948">
    <property type="entry name" value="EAL"/>
    <property type="match status" value="1"/>
</dbReference>
<feature type="domain" description="PAC" evidence="4">
    <location>
        <begin position="305"/>
        <end position="357"/>
    </location>
</feature>
<evidence type="ECO:0000313" key="8">
    <source>
        <dbReference type="EMBL" id="RRQ20964.1"/>
    </source>
</evidence>
<dbReference type="GO" id="GO:0007165">
    <property type="term" value="P:signal transduction"/>
    <property type="evidence" value="ECO:0007669"/>
    <property type="project" value="InterPro"/>
</dbReference>
<evidence type="ECO:0000256" key="1">
    <source>
        <dbReference type="ARBA" id="ARBA00001946"/>
    </source>
</evidence>
<dbReference type="Pfam" id="PF00990">
    <property type="entry name" value="GGDEF"/>
    <property type="match status" value="1"/>
</dbReference>
<dbReference type="Gene3D" id="6.10.340.10">
    <property type="match status" value="1"/>
</dbReference>
<feature type="transmembrane region" description="Helical" evidence="2">
    <location>
        <begin position="15"/>
        <end position="36"/>
    </location>
</feature>
<dbReference type="AlphaFoldDB" id="A0A426QGT5"/>
<name>A0A426QGT5_9GAMM</name>
<proteinExistence type="predicted"/>
<dbReference type="EMBL" id="QZMU01000001">
    <property type="protein sequence ID" value="RRQ20964.1"/>
    <property type="molecule type" value="Genomic_DNA"/>
</dbReference>
<dbReference type="GO" id="GO:0003824">
    <property type="term" value="F:catalytic activity"/>
    <property type="evidence" value="ECO:0007669"/>
    <property type="project" value="UniProtKB-ARBA"/>
</dbReference>
<gene>
    <name evidence="8" type="ORF">D6C00_02580</name>
</gene>
<dbReference type="Proteomes" id="UP000287798">
    <property type="component" value="Unassembled WGS sequence"/>
</dbReference>
<dbReference type="Gene3D" id="3.20.20.450">
    <property type="entry name" value="EAL domain"/>
    <property type="match status" value="1"/>
</dbReference>
<feature type="transmembrane region" description="Helical" evidence="2">
    <location>
        <begin position="149"/>
        <end position="168"/>
    </location>
</feature>
<dbReference type="SMART" id="SM00304">
    <property type="entry name" value="HAMP"/>
    <property type="match status" value="1"/>
</dbReference>
<evidence type="ECO:0000259" key="5">
    <source>
        <dbReference type="PROSITE" id="PS50883"/>
    </source>
</evidence>
<dbReference type="InterPro" id="IPR001633">
    <property type="entry name" value="EAL_dom"/>
</dbReference>
<dbReference type="InterPro" id="IPR013767">
    <property type="entry name" value="PAS_fold"/>
</dbReference>
<accession>A0A426QGT5</accession>
<dbReference type="SMART" id="SM00267">
    <property type="entry name" value="GGDEF"/>
    <property type="match status" value="1"/>
</dbReference>
<feature type="domain" description="EAL" evidence="5">
    <location>
        <begin position="533"/>
        <end position="787"/>
    </location>
</feature>
<dbReference type="Gene3D" id="3.30.70.270">
    <property type="match status" value="1"/>
</dbReference>
<dbReference type="SUPFAM" id="SSF55073">
    <property type="entry name" value="Nucleotide cyclase"/>
    <property type="match status" value="1"/>
</dbReference>
<dbReference type="GO" id="GO:0016020">
    <property type="term" value="C:membrane"/>
    <property type="evidence" value="ECO:0007669"/>
    <property type="project" value="InterPro"/>
</dbReference>
<dbReference type="OrthoDB" id="9787514at2"/>
<comment type="caution">
    <text evidence="8">The sequence shown here is derived from an EMBL/GenBank/DDBJ whole genome shotgun (WGS) entry which is preliminary data.</text>
</comment>
<dbReference type="NCBIfam" id="TIGR00229">
    <property type="entry name" value="sensory_box"/>
    <property type="match status" value="1"/>
</dbReference>
<dbReference type="PROSITE" id="PS50113">
    <property type="entry name" value="PAC"/>
    <property type="match status" value="1"/>
</dbReference>
<evidence type="ECO:0000313" key="9">
    <source>
        <dbReference type="Proteomes" id="UP000287798"/>
    </source>
</evidence>
<dbReference type="PROSITE" id="PS50883">
    <property type="entry name" value="EAL"/>
    <property type="match status" value="1"/>
</dbReference>
<evidence type="ECO:0000259" key="7">
    <source>
        <dbReference type="PROSITE" id="PS50887"/>
    </source>
</evidence>
<sequence length="791" mass="87467">MNSPQNLTSPLSSKVTVIVFWGLVVIGLVFAGLFLHDKESATREWRELLSDSLAHRLEALQVGEDGLKPAKLNALFNPGQGIYPPLYFEAAEAGGLNVWIDQGTGSGGELQVHRRRLYLHNASGGADTTELRLHFPDLAAVVHQERSRLLLGLGVILLLLGVGLKLVLERMLTRPMTRMAESARAISAGDTSVSFDESRHDELGYLGGFVNEAIRRLIASENEARRSRELAEVTLHSIADAVVTTDEQGRITYMNPAARKLTGIAPGYGEQQPIGEVMRLAHEDDGTFIADPVSQCIDTNQVVDMQQHCVLIRRDGMPVPVDPAVAPIRDHDGRVRGAVMIMHDMSEARALQHELSYQASHDPLTGLYNRRELDHELQRLLERSTRDGHEHTLCYLDLDQFKVVNDTCGHAAGDLLLRNLTARLEGAMRKSDVLARLGGDEFGLLLYHCPLELALQTAEKVRTLVNEFRFVWEGRSFQIGVSIGLAPVQAGVSSAAEVLAAADMACYAAKEDGRNRIHVYRPDDEELHRRKEEMHMIAAVRRALEEDGLELFAQPILPVASGSELKRYEILVRMRDGQGGHIPPGAFLPALERYQLMAALDRWVVREAVDVLQTQLQAGRRLALSINLSGQSINEDAFLDFLSEQVARLEGESSLLCFEITETAVVNNLDRALRLIETLRAQGCKFALDDFGTGVSTFSYLKNLPVNYVKIDGAFISNILSSEVDQAMVRAIVDVARVIGMRTIAEFVESEAVHERLRELGVDYGQGYWYGRPGPVQTLFAPAGRAGGFDR</sequence>
<dbReference type="PROSITE" id="PS50112">
    <property type="entry name" value="PAS"/>
    <property type="match status" value="1"/>
</dbReference>
<dbReference type="InterPro" id="IPR000160">
    <property type="entry name" value="GGDEF_dom"/>
</dbReference>
<dbReference type="Gene3D" id="3.30.450.20">
    <property type="entry name" value="PAS domain"/>
    <property type="match status" value="1"/>
</dbReference>
<feature type="domain" description="PAS" evidence="3">
    <location>
        <begin position="227"/>
        <end position="300"/>
    </location>
</feature>
<dbReference type="SUPFAM" id="SSF141868">
    <property type="entry name" value="EAL domain-like"/>
    <property type="match status" value="1"/>
</dbReference>
<evidence type="ECO:0000259" key="6">
    <source>
        <dbReference type="PROSITE" id="PS50885"/>
    </source>
</evidence>
<feature type="domain" description="GGDEF" evidence="7">
    <location>
        <begin position="389"/>
        <end position="522"/>
    </location>
</feature>
<evidence type="ECO:0000259" key="4">
    <source>
        <dbReference type="PROSITE" id="PS50113"/>
    </source>
</evidence>
<dbReference type="Pfam" id="PF00563">
    <property type="entry name" value="EAL"/>
    <property type="match status" value="1"/>
</dbReference>
<dbReference type="InterPro" id="IPR035965">
    <property type="entry name" value="PAS-like_dom_sf"/>
</dbReference>
<protein>
    <submittedName>
        <fullName evidence="8">EAL domain-containing protein</fullName>
    </submittedName>
</protein>
<dbReference type="CDD" id="cd06225">
    <property type="entry name" value="HAMP"/>
    <property type="match status" value="1"/>
</dbReference>
<dbReference type="CDD" id="cd00130">
    <property type="entry name" value="PAS"/>
    <property type="match status" value="1"/>
</dbReference>
<keyword evidence="9" id="KW-1185">Reference proteome</keyword>
<evidence type="ECO:0000259" key="3">
    <source>
        <dbReference type="PROSITE" id="PS50112"/>
    </source>
</evidence>
<dbReference type="SMART" id="SM00091">
    <property type="entry name" value="PAS"/>
    <property type="match status" value="1"/>
</dbReference>
<keyword evidence="2" id="KW-0472">Membrane</keyword>
<dbReference type="Pfam" id="PF00672">
    <property type="entry name" value="HAMP"/>
    <property type="match status" value="1"/>
</dbReference>
<dbReference type="InterPro" id="IPR000014">
    <property type="entry name" value="PAS"/>
</dbReference>
<dbReference type="PANTHER" id="PTHR44757:SF4">
    <property type="entry name" value="DIGUANYLATE CYCLASE DGCE-RELATED"/>
    <property type="match status" value="1"/>
</dbReference>
<dbReference type="PANTHER" id="PTHR44757">
    <property type="entry name" value="DIGUANYLATE CYCLASE DGCP"/>
    <property type="match status" value="1"/>
</dbReference>
<dbReference type="SUPFAM" id="SSF55785">
    <property type="entry name" value="PYP-like sensor domain (PAS domain)"/>
    <property type="match status" value="1"/>
</dbReference>
<dbReference type="InterPro" id="IPR003660">
    <property type="entry name" value="HAMP_dom"/>
</dbReference>
<dbReference type="SMART" id="SM00052">
    <property type="entry name" value="EAL"/>
    <property type="match status" value="1"/>
</dbReference>